<evidence type="ECO:0000256" key="23">
    <source>
        <dbReference type="ARBA" id="ARBA00031362"/>
    </source>
</evidence>
<dbReference type="PROSITE" id="PS51885">
    <property type="entry name" value="NEPRILYSIN"/>
    <property type="match status" value="1"/>
</dbReference>
<dbReference type="Gene3D" id="3.40.390.10">
    <property type="entry name" value="Collagenase (Catalytic Domain)"/>
    <property type="match status" value="1"/>
</dbReference>
<evidence type="ECO:0000256" key="19">
    <source>
        <dbReference type="ARBA" id="ARBA00023157"/>
    </source>
</evidence>
<dbReference type="GO" id="GO:0016485">
    <property type="term" value="P:protein processing"/>
    <property type="evidence" value="ECO:0007669"/>
    <property type="project" value="TreeGrafter"/>
</dbReference>
<keyword evidence="16 31" id="KW-1133">Transmembrane helix</keyword>
<comment type="catalytic activity">
    <reaction evidence="27">
        <text>substance P + H2O = substance P(1-7) + L-Phe-Gly-L-Leu-L-Met-NH2</text>
        <dbReference type="Rhea" id="RHEA:71467"/>
        <dbReference type="ChEBI" id="CHEBI:15377"/>
        <dbReference type="ChEBI" id="CHEBI:190692"/>
        <dbReference type="ChEBI" id="CHEBI:190695"/>
        <dbReference type="ChEBI" id="CHEBI:190698"/>
    </reaction>
    <physiologicalReaction direction="left-to-right" evidence="27">
        <dbReference type="Rhea" id="RHEA:71468"/>
    </physiologicalReaction>
</comment>
<evidence type="ECO:0000256" key="9">
    <source>
        <dbReference type="ARBA" id="ARBA00022670"/>
    </source>
</evidence>
<comment type="subcellular location">
    <subcellularLocation>
        <location evidence="3">Cell membrane</location>
        <topology evidence="3">Single-pass type II membrane protein</topology>
    </subcellularLocation>
</comment>
<feature type="domain" description="Peptidase M13 C-terminal" evidence="32">
    <location>
        <begin position="543"/>
        <end position="749"/>
    </location>
</feature>
<proteinExistence type="inferred from homology"/>
<evidence type="ECO:0000256" key="3">
    <source>
        <dbReference type="ARBA" id="ARBA00004401"/>
    </source>
</evidence>
<evidence type="ECO:0000256" key="16">
    <source>
        <dbReference type="ARBA" id="ARBA00022989"/>
    </source>
</evidence>
<dbReference type="InterPro" id="IPR008753">
    <property type="entry name" value="Peptidase_M13_N"/>
</dbReference>
<evidence type="ECO:0000259" key="32">
    <source>
        <dbReference type="Pfam" id="PF01431"/>
    </source>
</evidence>
<evidence type="ECO:0000256" key="31">
    <source>
        <dbReference type="SAM" id="Phobius"/>
    </source>
</evidence>
<evidence type="ECO:0000256" key="14">
    <source>
        <dbReference type="ARBA" id="ARBA00022833"/>
    </source>
</evidence>
<keyword evidence="21" id="KW-0449">Lipoprotein</keyword>
<keyword evidence="13" id="KW-0378">Hydrolase</keyword>
<comment type="catalytic activity">
    <reaction evidence="29">
        <text>substance P + H2O = substance P(1-9) + L-Leu-L-Met-NH2</text>
        <dbReference type="Rhea" id="RHEA:71459"/>
        <dbReference type="ChEBI" id="CHEBI:15377"/>
        <dbReference type="ChEBI" id="CHEBI:190692"/>
        <dbReference type="ChEBI" id="CHEBI:190693"/>
        <dbReference type="ChEBI" id="CHEBI:190700"/>
    </reaction>
    <physiologicalReaction direction="left-to-right" evidence="29">
        <dbReference type="Rhea" id="RHEA:71460"/>
    </physiologicalReaction>
</comment>
<evidence type="ECO:0000256" key="24">
    <source>
        <dbReference type="ARBA" id="ARBA00031486"/>
    </source>
</evidence>
<organism evidence="34 35">
    <name type="scientific">Chlamydotis macqueenii</name>
    <name type="common">Macqueen's bustard</name>
    <dbReference type="NCBI Taxonomy" id="187382"/>
    <lineage>
        <taxon>Eukaryota</taxon>
        <taxon>Metazoa</taxon>
        <taxon>Chordata</taxon>
        <taxon>Craniata</taxon>
        <taxon>Vertebrata</taxon>
        <taxon>Euteleostomi</taxon>
        <taxon>Archelosauria</taxon>
        <taxon>Archosauria</taxon>
        <taxon>Dinosauria</taxon>
        <taxon>Saurischia</taxon>
        <taxon>Theropoda</taxon>
        <taxon>Coelurosauria</taxon>
        <taxon>Aves</taxon>
        <taxon>Neognathae</taxon>
        <taxon>Neoaves</taxon>
        <taxon>Otidimorphae</taxon>
        <taxon>Otidiformes</taxon>
        <taxon>Otididae</taxon>
        <taxon>Chlamydotis</taxon>
    </lineage>
</organism>
<evidence type="ECO:0000256" key="11">
    <source>
        <dbReference type="ARBA" id="ARBA00022707"/>
    </source>
</evidence>
<keyword evidence="17" id="KW-0482">Metalloprotease</keyword>
<keyword evidence="30" id="KW-0175">Coiled coil</keyword>
<dbReference type="InterPro" id="IPR018497">
    <property type="entry name" value="Peptidase_M13_C"/>
</dbReference>
<evidence type="ECO:0000313" key="35">
    <source>
        <dbReference type="Proteomes" id="UP000053330"/>
    </source>
</evidence>
<keyword evidence="12" id="KW-0479">Metal-binding</keyword>
<keyword evidence="9" id="KW-0645">Protease</keyword>
<evidence type="ECO:0000256" key="26">
    <source>
        <dbReference type="ARBA" id="ARBA00047638"/>
    </source>
</evidence>
<feature type="coiled-coil region" evidence="30">
    <location>
        <begin position="262"/>
        <end position="289"/>
    </location>
</feature>
<dbReference type="AlphaFoldDB" id="A0A091KVW4"/>
<dbReference type="OrthoDB" id="6475849at2759"/>
<evidence type="ECO:0000256" key="1">
    <source>
        <dbReference type="ARBA" id="ARBA00000716"/>
    </source>
</evidence>
<evidence type="ECO:0000256" key="5">
    <source>
        <dbReference type="ARBA" id="ARBA00012521"/>
    </source>
</evidence>
<dbReference type="InterPro" id="IPR042089">
    <property type="entry name" value="Peptidase_M13_dom_2"/>
</dbReference>
<evidence type="ECO:0000256" key="29">
    <source>
        <dbReference type="ARBA" id="ARBA00049470"/>
    </source>
</evidence>
<keyword evidence="35" id="KW-1185">Reference proteome</keyword>
<keyword evidence="20" id="KW-0325">Glycoprotein</keyword>
<dbReference type="PRINTS" id="PR00786">
    <property type="entry name" value="NEPRILYSIN"/>
</dbReference>
<protein>
    <recommendedName>
        <fullName evidence="6">Neprilysin</fullName>
        <ecNumber evidence="5">3.4.24.11</ecNumber>
    </recommendedName>
    <alternativeName>
        <fullName evidence="25">Atriopeptidase</fullName>
    </alternativeName>
    <alternativeName>
        <fullName evidence="23">Enkephalinase</fullName>
    </alternativeName>
    <alternativeName>
        <fullName evidence="22">Neutral endopeptidase 24.11</fullName>
    </alternativeName>
    <alternativeName>
        <fullName evidence="24">Skin fibroblast elastase</fullName>
    </alternativeName>
</protein>
<evidence type="ECO:0000256" key="22">
    <source>
        <dbReference type="ARBA" id="ARBA00031127"/>
    </source>
</evidence>
<keyword evidence="14" id="KW-0862">Zinc</keyword>
<dbReference type="GO" id="GO:0004222">
    <property type="term" value="F:metalloendopeptidase activity"/>
    <property type="evidence" value="ECO:0007669"/>
    <property type="project" value="UniProtKB-EC"/>
</dbReference>
<dbReference type="PANTHER" id="PTHR11733">
    <property type="entry name" value="ZINC METALLOPROTEASE FAMILY M13 NEPRILYSIN-RELATED"/>
    <property type="match status" value="1"/>
</dbReference>
<dbReference type="PANTHER" id="PTHR11733:SF114">
    <property type="entry name" value="NEPRILYSIN"/>
    <property type="match status" value="1"/>
</dbReference>
<evidence type="ECO:0000256" key="21">
    <source>
        <dbReference type="ARBA" id="ARBA00023288"/>
    </source>
</evidence>
<comment type="cofactor">
    <cofactor evidence="2">
        <name>Zn(2+)</name>
        <dbReference type="ChEBI" id="CHEBI:29105"/>
    </cofactor>
</comment>
<feature type="transmembrane region" description="Helical" evidence="31">
    <location>
        <begin position="29"/>
        <end position="52"/>
    </location>
</feature>
<keyword evidence="15" id="KW-0735">Signal-anchor</keyword>
<evidence type="ECO:0000256" key="8">
    <source>
        <dbReference type="ARBA" id="ARBA00022553"/>
    </source>
</evidence>
<evidence type="ECO:0000256" key="2">
    <source>
        <dbReference type="ARBA" id="ARBA00001947"/>
    </source>
</evidence>
<evidence type="ECO:0000313" key="34">
    <source>
        <dbReference type="EMBL" id="KFP44764.1"/>
    </source>
</evidence>
<comment type="catalytic activity">
    <reaction evidence="28">
        <text>neurotensin + H2O = neurotensin(1-11) + L-isoleucyl-L-leucine</text>
        <dbReference type="Rhea" id="RHEA:71475"/>
        <dbReference type="ChEBI" id="CHEBI:15377"/>
        <dbReference type="ChEBI" id="CHEBI:147362"/>
        <dbReference type="ChEBI" id="CHEBI:190704"/>
        <dbReference type="ChEBI" id="CHEBI:190706"/>
    </reaction>
    <physiologicalReaction direction="left-to-right" evidence="28">
        <dbReference type="Rhea" id="RHEA:71476"/>
    </physiologicalReaction>
</comment>
<name>A0A091KVW4_9AVES</name>
<comment type="catalytic activity">
    <reaction evidence="1">
        <text>Preferential cleavage of polypeptides between hydrophobic residues, particularly with Phe or Tyr at P1'.</text>
        <dbReference type="EC" id="3.4.24.11"/>
    </reaction>
</comment>
<evidence type="ECO:0000256" key="12">
    <source>
        <dbReference type="ARBA" id="ARBA00022723"/>
    </source>
</evidence>
<dbReference type="Pfam" id="PF05649">
    <property type="entry name" value="Peptidase_M13_N"/>
    <property type="match status" value="1"/>
</dbReference>
<dbReference type="Proteomes" id="UP000053330">
    <property type="component" value="Unassembled WGS sequence"/>
</dbReference>
<evidence type="ECO:0000256" key="10">
    <source>
        <dbReference type="ARBA" id="ARBA00022692"/>
    </source>
</evidence>
<evidence type="ECO:0000256" key="17">
    <source>
        <dbReference type="ARBA" id="ARBA00023049"/>
    </source>
</evidence>
<dbReference type="GO" id="GO:0005886">
    <property type="term" value="C:plasma membrane"/>
    <property type="evidence" value="ECO:0007669"/>
    <property type="project" value="UniProtKB-SubCell"/>
</dbReference>
<comment type="catalytic activity">
    <reaction evidence="26">
        <text>neurotensin + H2O = neurotensin(1-10) + L-tyrosyl-L-isoleucyl-L-leucine</text>
        <dbReference type="Rhea" id="RHEA:71479"/>
        <dbReference type="ChEBI" id="CHEBI:15377"/>
        <dbReference type="ChEBI" id="CHEBI:147362"/>
        <dbReference type="ChEBI" id="CHEBI:190705"/>
        <dbReference type="ChEBI" id="CHEBI:190707"/>
    </reaction>
    <physiologicalReaction direction="left-to-right" evidence="26">
        <dbReference type="Rhea" id="RHEA:71480"/>
    </physiologicalReaction>
</comment>
<comment type="similarity">
    <text evidence="4">Belongs to the peptidase M13 family.</text>
</comment>
<dbReference type="SUPFAM" id="SSF55486">
    <property type="entry name" value="Metalloproteases ('zincins'), catalytic domain"/>
    <property type="match status" value="1"/>
</dbReference>
<dbReference type="GO" id="GO:0046872">
    <property type="term" value="F:metal ion binding"/>
    <property type="evidence" value="ECO:0007669"/>
    <property type="project" value="UniProtKB-KW"/>
</dbReference>
<gene>
    <name evidence="34" type="ORF">N324_10082</name>
</gene>
<dbReference type="Pfam" id="PF01431">
    <property type="entry name" value="Peptidase_M13"/>
    <property type="match status" value="1"/>
</dbReference>
<evidence type="ECO:0000256" key="27">
    <source>
        <dbReference type="ARBA" id="ARBA00048093"/>
    </source>
</evidence>
<keyword evidence="11" id="KW-0519">Myristate</keyword>
<accession>A0A091KVW4</accession>
<evidence type="ECO:0000256" key="15">
    <source>
        <dbReference type="ARBA" id="ARBA00022968"/>
    </source>
</evidence>
<dbReference type="InterPro" id="IPR024079">
    <property type="entry name" value="MetalloPept_cat_dom_sf"/>
</dbReference>
<evidence type="ECO:0000256" key="28">
    <source>
        <dbReference type="ARBA" id="ARBA00049273"/>
    </source>
</evidence>
<dbReference type="InterPro" id="IPR000718">
    <property type="entry name" value="Peptidase_M13"/>
</dbReference>
<dbReference type="GO" id="GO:0097242">
    <property type="term" value="P:amyloid-beta clearance"/>
    <property type="evidence" value="ECO:0007669"/>
    <property type="project" value="TreeGrafter"/>
</dbReference>
<evidence type="ECO:0000259" key="33">
    <source>
        <dbReference type="Pfam" id="PF05649"/>
    </source>
</evidence>
<reference evidence="34 35" key="1">
    <citation type="submission" date="2014-04" db="EMBL/GenBank/DDBJ databases">
        <title>Genome evolution of avian class.</title>
        <authorList>
            <person name="Zhang G."/>
            <person name="Li C."/>
        </authorList>
    </citation>
    <scope>NUCLEOTIDE SEQUENCE [LARGE SCALE GENOMIC DNA]</scope>
    <source>
        <strain evidence="34">BGI_N324</strain>
    </source>
</reference>
<keyword evidence="19" id="KW-1015">Disulfide bond</keyword>
<dbReference type="CDD" id="cd08662">
    <property type="entry name" value="M13"/>
    <property type="match status" value="1"/>
</dbReference>
<sequence>MGKSESQMDITEMNTPKPKKKLRWSGLEIGLAVVAILLAIVAITMIVLYATYDDGVCKTSDCIKSAARILENMDTTAEPCNDFYQYACGGWLKRNVIPETSSRYSNFDILRDELEVVLKDVLDTPSSNDITAVQKAKTLYRSCINETTIDSRGGRPLISLLPNVSDWPVATTNWDSSYGTAWTAETAIAQLNSRYGKKVLINFFVGTDDKNSTAHIIHIDQPGLGLPSRDYYECTGAYKEACSAYVDFMISVAKLILQERNISFNESEISEQMRRVMELEKEIANATTKSEDRNDPLLLYNKMTLAQLQNNFSLEIDHKVFNWSKFINDIMSTVQINVENTEHVIVYDPEYLIKLKSILNKYSPRDLQNYMIWRFVMDLVNSLSRNYKDTRNAFRKALYGTTSETAVWRRCANYVNGNMENAVGRLYVEEAFAGDSKHVVEEMIADIRDVFIKTLDELTWMDAATKKKAEQKATAIRERIGYPDEIVTDDNKLNSEYQELDYKEEEYFENIIQNLVFTQKKRLKKLREKVDKEEWISGAAVVNAFYSASRNQIVFPAGILQPPFFSASQPKSLNYGGIGMVIGHEITHGFDDNGRNFNENGDLVDWWTEESARNFKELSQCIVYQYGNFSWDLAGGQHLSGINTLGENIADNGGVRQAYKAYENFVKKHGKEKLLPGLEMNHKQLFFLNFAQVWCGTYRPEYAVNSIKTDVHSPGKYRVIGSLQNSPEFSEAFSCTKANYMDPAKKCRVW</sequence>
<keyword evidence="18 31" id="KW-0472">Membrane</keyword>
<evidence type="ECO:0000256" key="30">
    <source>
        <dbReference type="SAM" id="Coils"/>
    </source>
</evidence>
<evidence type="ECO:0000256" key="20">
    <source>
        <dbReference type="ARBA" id="ARBA00023180"/>
    </source>
</evidence>
<dbReference type="KEGG" id="cmac:104484246"/>
<keyword evidence="7" id="KW-1003">Cell membrane</keyword>
<dbReference type="EC" id="3.4.24.11" evidence="5"/>
<keyword evidence="10 31" id="KW-0812">Transmembrane</keyword>
<dbReference type="EMBL" id="KK760523">
    <property type="protein sequence ID" value="KFP44764.1"/>
    <property type="molecule type" value="Genomic_DNA"/>
</dbReference>
<evidence type="ECO:0000256" key="18">
    <source>
        <dbReference type="ARBA" id="ARBA00023136"/>
    </source>
</evidence>
<evidence type="ECO:0000256" key="25">
    <source>
        <dbReference type="ARBA" id="ARBA00032584"/>
    </source>
</evidence>
<evidence type="ECO:0000256" key="7">
    <source>
        <dbReference type="ARBA" id="ARBA00022475"/>
    </source>
</evidence>
<evidence type="ECO:0000256" key="6">
    <source>
        <dbReference type="ARBA" id="ARBA00022077"/>
    </source>
</evidence>
<feature type="domain" description="Peptidase M13 N-terminal" evidence="33">
    <location>
        <begin position="79"/>
        <end position="483"/>
    </location>
</feature>
<evidence type="ECO:0000256" key="13">
    <source>
        <dbReference type="ARBA" id="ARBA00022801"/>
    </source>
</evidence>
<keyword evidence="8" id="KW-0597">Phosphoprotein</keyword>
<dbReference type="Gene3D" id="1.10.1380.10">
    <property type="entry name" value="Neutral endopeptidase , domain2"/>
    <property type="match status" value="1"/>
</dbReference>
<evidence type="ECO:0000256" key="4">
    <source>
        <dbReference type="ARBA" id="ARBA00007357"/>
    </source>
</evidence>